<dbReference type="SMART" id="SM00220">
    <property type="entry name" value="S_TKc"/>
    <property type="match status" value="1"/>
</dbReference>
<dbReference type="CDD" id="cd13999">
    <property type="entry name" value="STKc_MAP3K-like"/>
    <property type="match status" value="1"/>
</dbReference>
<dbReference type="RefSeq" id="XP_005844631.1">
    <property type="nucleotide sequence ID" value="XM_005844569.1"/>
</dbReference>
<feature type="domain" description="Protein kinase" evidence="1">
    <location>
        <begin position="1"/>
        <end position="237"/>
    </location>
</feature>
<dbReference type="InterPro" id="IPR050167">
    <property type="entry name" value="Ser_Thr_protein_kinase"/>
</dbReference>
<dbReference type="PRINTS" id="PR00109">
    <property type="entry name" value="TYRKINASE"/>
</dbReference>
<dbReference type="Proteomes" id="UP000008141">
    <property type="component" value="Unassembled WGS sequence"/>
</dbReference>
<proteinExistence type="predicted"/>
<dbReference type="InterPro" id="IPR011009">
    <property type="entry name" value="Kinase-like_dom_sf"/>
</dbReference>
<protein>
    <recommendedName>
        <fullName evidence="1">Protein kinase domain-containing protein</fullName>
    </recommendedName>
</protein>
<keyword evidence="3" id="KW-1185">Reference proteome</keyword>
<dbReference type="PIRSF" id="PIRSF000654">
    <property type="entry name" value="Integrin-linked_kinase"/>
    <property type="match status" value="1"/>
</dbReference>
<organism evidence="3">
    <name type="scientific">Chlorella variabilis</name>
    <name type="common">Green alga</name>
    <dbReference type="NCBI Taxonomy" id="554065"/>
    <lineage>
        <taxon>Eukaryota</taxon>
        <taxon>Viridiplantae</taxon>
        <taxon>Chlorophyta</taxon>
        <taxon>core chlorophytes</taxon>
        <taxon>Trebouxiophyceae</taxon>
        <taxon>Chlorellales</taxon>
        <taxon>Chlorellaceae</taxon>
        <taxon>Chlorella clade</taxon>
        <taxon>Chlorella</taxon>
    </lineage>
</organism>
<dbReference type="GO" id="GO:0004672">
    <property type="term" value="F:protein kinase activity"/>
    <property type="evidence" value="ECO:0007669"/>
    <property type="project" value="InterPro"/>
</dbReference>
<evidence type="ECO:0000313" key="2">
    <source>
        <dbReference type="EMBL" id="EFN52529.1"/>
    </source>
</evidence>
<dbReference type="InterPro" id="IPR008271">
    <property type="entry name" value="Ser/Thr_kinase_AS"/>
</dbReference>
<sequence>MDELQKEAGLMASLRHPNVVLFLGVCASPPAVVTEYCSRGSLLDVLRNAQCSDQAAQQLTWVRRLSMGLDAAKGMLCLHAHNPPILHRDLKSPNLLVDAAWRVKVCDFNLSKILEDSVRSSSAGGLLNPRWLAPEVLMGQNATAASDVFSFGTVLWELLTWQLPWEGVNLYQLVFMVSRGERLAIPPADQLPGVDQLPADEHAAYVSLIRRCWAQETSERPTFAEAILELRGVMSRLIGAAMPGSPVTPAAARD</sequence>
<dbReference type="EMBL" id="GL433856">
    <property type="protein sequence ID" value="EFN52529.1"/>
    <property type="molecule type" value="Genomic_DNA"/>
</dbReference>
<dbReference type="eggNOG" id="KOG0192">
    <property type="taxonomic scope" value="Eukaryota"/>
</dbReference>
<dbReference type="GeneID" id="17351797"/>
<dbReference type="GO" id="GO:0005737">
    <property type="term" value="C:cytoplasm"/>
    <property type="evidence" value="ECO:0007669"/>
    <property type="project" value="TreeGrafter"/>
</dbReference>
<evidence type="ECO:0000313" key="3">
    <source>
        <dbReference type="Proteomes" id="UP000008141"/>
    </source>
</evidence>
<dbReference type="OrthoDB" id="339325at2759"/>
<dbReference type="GO" id="GO:0005524">
    <property type="term" value="F:ATP binding"/>
    <property type="evidence" value="ECO:0007669"/>
    <property type="project" value="InterPro"/>
</dbReference>
<dbReference type="PANTHER" id="PTHR23257">
    <property type="entry name" value="SERINE-THREONINE PROTEIN KINASE"/>
    <property type="match status" value="1"/>
</dbReference>
<dbReference type="PROSITE" id="PS50011">
    <property type="entry name" value="PROTEIN_KINASE_DOM"/>
    <property type="match status" value="1"/>
</dbReference>
<dbReference type="Gene3D" id="1.10.510.10">
    <property type="entry name" value="Transferase(Phosphotransferase) domain 1"/>
    <property type="match status" value="1"/>
</dbReference>
<dbReference type="GO" id="GO:0007165">
    <property type="term" value="P:signal transduction"/>
    <property type="evidence" value="ECO:0007669"/>
    <property type="project" value="TreeGrafter"/>
</dbReference>
<dbReference type="PANTHER" id="PTHR23257:SF963">
    <property type="entry name" value="AT08303P"/>
    <property type="match status" value="1"/>
</dbReference>
<dbReference type="InterPro" id="IPR000719">
    <property type="entry name" value="Prot_kinase_dom"/>
</dbReference>
<dbReference type="InParanoid" id="E1ZP01"/>
<name>E1ZP01_CHLVA</name>
<dbReference type="Pfam" id="PF07714">
    <property type="entry name" value="PK_Tyr_Ser-Thr"/>
    <property type="match status" value="1"/>
</dbReference>
<dbReference type="STRING" id="554065.E1ZP01"/>
<accession>E1ZP01</accession>
<dbReference type="KEGG" id="cvr:CHLNCDRAFT_36848"/>
<gene>
    <name evidence="2" type="ORF">CHLNCDRAFT_36848</name>
</gene>
<dbReference type="SUPFAM" id="SSF56112">
    <property type="entry name" value="Protein kinase-like (PK-like)"/>
    <property type="match status" value="1"/>
</dbReference>
<dbReference type="PROSITE" id="PS00108">
    <property type="entry name" value="PROTEIN_KINASE_ST"/>
    <property type="match status" value="1"/>
</dbReference>
<evidence type="ECO:0000259" key="1">
    <source>
        <dbReference type="PROSITE" id="PS50011"/>
    </source>
</evidence>
<reference evidence="2 3" key="1">
    <citation type="journal article" date="2010" name="Plant Cell">
        <title>The Chlorella variabilis NC64A genome reveals adaptation to photosymbiosis, coevolution with viruses, and cryptic sex.</title>
        <authorList>
            <person name="Blanc G."/>
            <person name="Duncan G."/>
            <person name="Agarkova I."/>
            <person name="Borodovsky M."/>
            <person name="Gurnon J."/>
            <person name="Kuo A."/>
            <person name="Lindquist E."/>
            <person name="Lucas S."/>
            <person name="Pangilinan J."/>
            <person name="Polle J."/>
            <person name="Salamov A."/>
            <person name="Terry A."/>
            <person name="Yamada T."/>
            <person name="Dunigan D.D."/>
            <person name="Grigoriev I.V."/>
            <person name="Claverie J.M."/>
            <person name="Van Etten J.L."/>
        </authorList>
    </citation>
    <scope>NUCLEOTIDE SEQUENCE [LARGE SCALE GENOMIC DNA]</scope>
    <source>
        <strain evidence="2 3">NC64A</strain>
    </source>
</reference>
<dbReference type="AlphaFoldDB" id="E1ZP01"/>
<dbReference type="InterPro" id="IPR001245">
    <property type="entry name" value="Ser-Thr/Tyr_kinase_cat_dom"/>
</dbReference>